<dbReference type="InterPro" id="IPR011004">
    <property type="entry name" value="Trimer_LpxA-like_sf"/>
</dbReference>
<keyword evidence="4" id="KW-0396">Initiation factor</keyword>
<dbReference type="Gene3D" id="2.160.10.10">
    <property type="entry name" value="Hexapeptide repeat proteins"/>
    <property type="match status" value="1"/>
</dbReference>
<dbReference type="GO" id="GO:0005851">
    <property type="term" value="C:eukaryotic translation initiation factor 2B complex"/>
    <property type="evidence" value="ECO:0007669"/>
    <property type="project" value="TreeGrafter"/>
</dbReference>
<comment type="subunit">
    <text evidence="6">Component of the translation initiation factor 2B (eIF2B) complex which is a heterodecamer of two sets of five different subunits: alpha, beta, gamma, delta and epsilon. Subunits alpha, beta and delta comprise a regulatory subcomplex and subunits epsilon and gamma comprise a catalytic subcomplex. Within the complex, the hexameric regulatory complex resides at the center, with the two heterodimeric catalytic subcomplexes bound on opposite sides.</text>
</comment>
<dbReference type="OMA" id="EFSICAR"/>
<keyword evidence="8" id="KW-1185">Reference proteome</keyword>
<accession>A0A915JJU8</accession>
<dbReference type="PANTHER" id="PTHR45989:SF1">
    <property type="entry name" value="TRANSLATION INITIATION FACTOR EIF-2B SUBUNIT GAMMA"/>
    <property type="match status" value="1"/>
</dbReference>
<keyword evidence="5" id="KW-0648">Protein biosynthesis</keyword>
<evidence type="ECO:0000256" key="3">
    <source>
        <dbReference type="ARBA" id="ARBA00022490"/>
    </source>
</evidence>
<evidence type="ECO:0000256" key="4">
    <source>
        <dbReference type="ARBA" id="ARBA00022540"/>
    </source>
</evidence>
<proteinExistence type="inferred from homology"/>
<dbReference type="GO" id="GO:0005085">
    <property type="term" value="F:guanyl-nucleotide exchange factor activity"/>
    <property type="evidence" value="ECO:0007669"/>
    <property type="project" value="TreeGrafter"/>
</dbReference>
<dbReference type="InterPro" id="IPR051960">
    <property type="entry name" value="eIF2B_gamma"/>
</dbReference>
<name>A0A915JJU8_ROMCU</name>
<dbReference type="PANTHER" id="PTHR45989">
    <property type="entry name" value="TRANSLATION INITIATION FACTOR EIF-2B SUBUNIT GAMMA"/>
    <property type="match status" value="1"/>
</dbReference>
<organism evidence="8 9">
    <name type="scientific">Romanomermis culicivorax</name>
    <name type="common">Nematode worm</name>
    <dbReference type="NCBI Taxonomy" id="13658"/>
    <lineage>
        <taxon>Eukaryota</taxon>
        <taxon>Metazoa</taxon>
        <taxon>Ecdysozoa</taxon>
        <taxon>Nematoda</taxon>
        <taxon>Enoplea</taxon>
        <taxon>Dorylaimia</taxon>
        <taxon>Mermithida</taxon>
        <taxon>Mermithoidea</taxon>
        <taxon>Mermithidae</taxon>
        <taxon>Romanomermis</taxon>
    </lineage>
</organism>
<evidence type="ECO:0000313" key="8">
    <source>
        <dbReference type="Proteomes" id="UP000887565"/>
    </source>
</evidence>
<dbReference type="GO" id="GO:0005829">
    <property type="term" value="C:cytosol"/>
    <property type="evidence" value="ECO:0007669"/>
    <property type="project" value="UniProtKB-SubCell"/>
</dbReference>
<dbReference type="AlphaFoldDB" id="A0A915JJU8"/>
<dbReference type="InterPro" id="IPR056818">
    <property type="entry name" value="GlmU/GlgC-like_hexapep"/>
</dbReference>
<dbReference type="WBParaSite" id="nRc.2.0.1.t26454-RA">
    <property type="protein sequence ID" value="nRc.2.0.1.t26454-RA"/>
    <property type="gene ID" value="nRc.2.0.1.g26454"/>
</dbReference>
<dbReference type="GO" id="GO:0002183">
    <property type="term" value="P:cytoplasmic translational initiation"/>
    <property type="evidence" value="ECO:0007669"/>
    <property type="project" value="TreeGrafter"/>
</dbReference>
<keyword evidence="3" id="KW-0963">Cytoplasm</keyword>
<dbReference type="Pfam" id="PF24894">
    <property type="entry name" value="Hexapep_GlmU"/>
    <property type="match status" value="1"/>
</dbReference>
<comment type="similarity">
    <text evidence="2">Belongs to the eIF-2B gamma/epsilon subunits family.</text>
</comment>
<comment type="subcellular location">
    <subcellularLocation>
        <location evidence="1">Cytoplasm</location>
        <location evidence="1">Cytosol</location>
    </subcellularLocation>
</comment>
<dbReference type="SUPFAM" id="SSF51161">
    <property type="entry name" value="Trimeric LpxA-like enzymes"/>
    <property type="match status" value="1"/>
</dbReference>
<evidence type="ECO:0000256" key="5">
    <source>
        <dbReference type="ARBA" id="ARBA00022917"/>
    </source>
</evidence>
<dbReference type="GO" id="GO:0003743">
    <property type="term" value="F:translation initiation factor activity"/>
    <property type="evidence" value="ECO:0007669"/>
    <property type="project" value="TreeGrafter"/>
</dbReference>
<sequence length="260" mass="29286">MKFLDWHQANNHRLSVLLSKTCVQGNAPGPKVKRKTERDLIALESSGSINRLAFMAGETDFEDDFLAIHKNLLLKLNFTTKLNDCYVYVIDRILIDLINVIPNEFVSLKTDLLPFVIRLQHFKWSSIPPLIQALLKKLPELRNEDCFEIKCAAYVMNNDEFSICARLNSIGAYFETNKQVLKSVSKLFPDPMFAPLIQSQSNTKAQIGADSLVGQGTLCAVAGKKTQIKRSIIGRQCTIGENCKLNNCVIMDHVRIADGW</sequence>
<evidence type="ECO:0000256" key="1">
    <source>
        <dbReference type="ARBA" id="ARBA00004514"/>
    </source>
</evidence>
<feature type="domain" description="Glucose-1-phosphate adenylyltransferase/Bifunctional protein GlmU-like C-terminal hexapeptide" evidence="7">
    <location>
        <begin position="202"/>
        <end position="258"/>
    </location>
</feature>
<evidence type="ECO:0000256" key="2">
    <source>
        <dbReference type="ARBA" id="ARBA00007878"/>
    </source>
</evidence>
<dbReference type="Proteomes" id="UP000887565">
    <property type="component" value="Unplaced"/>
</dbReference>
<evidence type="ECO:0000259" key="7">
    <source>
        <dbReference type="Pfam" id="PF24894"/>
    </source>
</evidence>
<protein>
    <submittedName>
        <fullName evidence="9">Translation initiation factor eIF-2B subunit gamma</fullName>
    </submittedName>
</protein>
<evidence type="ECO:0000313" key="9">
    <source>
        <dbReference type="WBParaSite" id="nRc.2.0.1.t26454-RA"/>
    </source>
</evidence>
<reference evidence="9" key="1">
    <citation type="submission" date="2022-11" db="UniProtKB">
        <authorList>
            <consortium name="WormBaseParasite"/>
        </authorList>
    </citation>
    <scope>IDENTIFICATION</scope>
</reference>
<evidence type="ECO:0000256" key="6">
    <source>
        <dbReference type="ARBA" id="ARBA00046432"/>
    </source>
</evidence>